<proteinExistence type="predicted"/>
<evidence type="ECO:0000259" key="2">
    <source>
        <dbReference type="PROSITE" id="PS51746"/>
    </source>
</evidence>
<dbReference type="InterPro" id="IPR001932">
    <property type="entry name" value="PPM-type_phosphatase-like_dom"/>
</dbReference>
<name>A0A8T2QJ22_CERRI</name>
<reference evidence="3" key="1">
    <citation type="submission" date="2021-08" db="EMBL/GenBank/DDBJ databases">
        <title>WGS assembly of Ceratopteris richardii.</title>
        <authorList>
            <person name="Marchant D.B."/>
            <person name="Chen G."/>
            <person name="Jenkins J."/>
            <person name="Shu S."/>
            <person name="Leebens-Mack J."/>
            <person name="Grimwood J."/>
            <person name="Schmutz J."/>
            <person name="Soltis P."/>
            <person name="Soltis D."/>
            <person name="Chen Z.-H."/>
        </authorList>
    </citation>
    <scope>NUCLEOTIDE SEQUENCE</scope>
    <source>
        <strain evidence="3">Whitten #5841</strain>
        <tissue evidence="3">Leaf</tissue>
    </source>
</reference>
<protein>
    <recommendedName>
        <fullName evidence="2">PPM-type phosphatase domain-containing protein</fullName>
    </recommendedName>
</protein>
<dbReference type="GO" id="GO:0004722">
    <property type="term" value="F:protein serine/threonine phosphatase activity"/>
    <property type="evidence" value="ECO:0007669"/>
    <property type="project" value="InterPro"/>
</dbReference>
<evidence type="ECO:0000256" key="1">
    <source>
        <dbReference type="SAM" id="MobiDB-lite"/>
    </source>
</evidence>
<keyword evidence="4" id="KW-1185">Reference proteome</keyword>
<organism evidence="3 4">
    <name type="scientific">Ceratopteris richardii</name>
    <name type="common">Triangle waterfern</name>
    <dbReference type="NCBI Taxonomy" id="49495"/>
    <lineage>
        <taxon>Eukaryota</taxon>
        <taxon>Viridiplantae</taxon>
        <taxon>Streptophyta</taxon>
        <taxon>Embryophyta</taxon>
        <taxon>Tracheophyta</taxon>
        <taxon>Polypodiopsida</taxon>
        <taxon>Polypodiidae</taxon>
        <taxon>Polypodiales</taxon>
        <taxon>Pteridineae</taxon>
        <taxon>Pteridaceae</taxon>
        <taxon>Parkerioideae</taxon>
        <taxon>Ceratopteris</taxon>
    </lineage>
</organism>
<accession>A0A8T2QJ22</accession>
<dbReference type="EMBL" id="CM035439">
    <property type="protein sequence ID" value="KAH7283909.1"/>
    <property type="molecule type" value="Genomic_DNA"/>
</dbReference>
<evidence type="ECO:0000313" key="4">
    <source>
        <dbReference type="Proteomes" id="UP000825935"/>
    </source>
</evidence>
<dbReference type="OrthoDB" id="416093at2759"/>
<dbReference type="OMA" id="YGESSTC"/>
<dbReference type="PANTHER" id="PTHR47992">
    <property type="entry name" value="PROTEIN PHOSPHATASE"/>
    <property type="match status" value="1"/>
</dbReference>
<feature type="region of interest" description="Disordered" evidence="1">
    <location>
        <begin position="230"/>
        <end position="249"/>
    </location>
</feature>
<dbReference type="SUPFAM" id="SSF81606">
    <property type="entry name" value="PP2C-like"/>
    <property type="match status" value="1"/>
</dbReference>
<dbReference type="Pfam" id="PF00481">
    <property type="entry name" value="PP2C"/>
    <property type="match status" value="2"/>
</dbReference>
<dbReference type="Gene3D" id="3.60.40.10">
    <property type="entry name" value="PPM-type phosphatase domain"/>
    <property type="match status" value="1"/>
</dbReference>
<dbReference type="CDD" id="cd00143">
    <property type="entry name" value="PP2Cc"/>
    <property type="match status" value="1"/>
</dbReference>
<sequence>MMVIGHHRCRCIDVFTTLLGLLCLPYIFAIIDLSSCPLMRALPPSSHRHPSHQEALQPIRGPIEDESSFFAPGAASLRGRRSYQEDRLLCSPGISAYSSAYGNVDLFGVFDGHLGDEASDFVSRSLTERFLHHSSSPFTGFDNTSMEDLQLFRASLSSAISDIDAAFGNVARARDIKSGSTACIALRVEDQIIVANVGDSRAFLCSSCLRGRDGNEKKNDAHNSVLRRNAVRSRRKSKNQVSKRCEDSPFESGYEGFCVTPLSSDHRPDRPDEKLRIEASGGFVTNSSLPRVNGKLAVSRSIGDIDFRRFGVISEPEFSDWHRISRNDKFLVLASDGVFEKMSAELVCNVLHALEAGLDLASIMELLEVNNNVAIALPGANSPDVASIEGAGSHLAQHVLEGSCESEKTYPPSISSRHACQGEDNVLMNVTPTFGCSLGYAHILARIIVELAFHSGSMDNLSALVIPLKV</sequence>
<dbReference type="AlphaFoldDB" id="A0A8T2QJ22"/>
<feature type="domain" description="PPM-type phosphatase" evidence="2">
    <location>
        <begin position="71"/>
        <end position="468"/>
    </location>
</feature>
<dbReference type="Proteomes" id="UP000825935">
    <property type="component" value="Chromosome 34"/>
</dbReference>
<dbReference type="PROSITE" id="PS51746">
    <property type="entry name" value="PPM_2"/>
    <property type="match status" value="1"/>
</dbReference>
<dbReference type="InterPro" id="IPR036457">
    <property type="entry name" value="PPM-type-like_dom_sf"/>
</dbReference>
<dbReference type="SMART" id="SM00332">
    <property type="entry name" value="PP2Cc"/>
    <property type="match status" value="1"/>
</dbReference>
<comment type="caution">
    <text evidence="3">The sequence shown here is derived from an EMBL/GenBank/DDBJ whole genome shotgun (WGS) entry which is preliminary data.</text>
</comment>
<dbReference type="InterPro" id="IPR015655">
    <property type="entry name" value="PP2C"/>
</dbReference>
<gene>
    <name evidence="3" type="ORF">KP509_34G030700</name>
</gene>
<evidence type="ECO:0000313" key="3">
    <source>
        <dbReference type="EMBL" id="KAH7283909.1"/>
    </source>
</evidence>